<keyword evidence="1" id="KW-0479">Metal-binding</keyword>
<dbReference type="Proteomes" id="UP000494106">
    <property type="component" value="Unassembled WGS sequence"/>
</dbReference>
<feature type="region of interest" description="Disordered" evidence="2">
    <location>
        <begin position="302"/>
        <end position="384"/>
    </location>
</feature>
<dbReference type="InterPro" id="IPR036875">
    <property type="entry name" value="Znf_CCHC_sf"/>
</dbReference>
<sequence length="660" mass="69640">MNDSVGVSTNTWQWYEEVIKSWLEDPGVLDHEGLNITALNRDQAYMVGIADLNVGVYSVSDDCFRCPFEWQKTLLAHEEGTWKVQTARRSTWRVYADLTEQYVSAGNTSGLLCQLRPQMGEFGVYKLNVTLDGCDVRTTKEPVDIYMRMITSPGRRILPFKTGNPVDRIEEAIGEADCLLRTSGLAGGPQQEALVAVVRSIIEAGRLLVAESKAHARERARLEADLAQARAHASATPAPSAPLALSAPEPEPEPSLVRLMAEMEERIMRRISAVESARCRPPLAPPKATYAAAAKAGLTAQPAARVAGPSSAPPPQKAGKGKGRGKAAPTQAPVSAPADTAQRSLERGWTVAGDNKKRRKAAKKAAKKARRDAAAAAKGAPRKLRAPRSSAVVITLTAEAAERGVGYAEVLTKVKANVDLKALEIPGVRCKNTRTGARLLEVAGATSGPKADALAAKLREALDAADVRVSRPTKCAEVRITGLDDSVTADELRLAVAETGSCPLDSVKAGAIRFGPGGQGAAVVSCPIAAAQKVADGRSLLVGGFLRAQARLLQARPARCFRCLSVGHVGVHCTAEATVGDRCFRCGQPGHKAGGCNAPLRCFRCAAGGKPADHRVGGKACALSRPKPGGRPSASEPLIQTESAAGQPQSSLRDAGMEVQ</sequence>
<evidence type="ECO:0000256" key="2">
    <source>
        <dbReference type="SAM" id="MobiDB-lite"/>
    </source>
</evidence>
<proteinExistence type="predicted"/>
<dbReference type="SMART" id="SM00343">
    <property type="entry name" value="ZnF_C2HC"/>
    <property type="match status" value="2"/>
</dbReference>
<dbReference type="AlphaFoldDB" id="A0A8S1B697"/>
<comment type="caution">
    <text evidence="4">The sequence shown here is derived from an EMBL/GenBank/DDBJ whole genome shotgun (WGS) entry which is preliminary data.</text>
</comment>
<keyword evidence="1" id="KW-0863">Zinc-finger</keyword>
<feature type="domain" description="CCHC-type" evidence="3">
    <location>
        <begin position="582"/>
        <end position="596"/>
    </location>
</feature>
<name>A0A8S1B697_ARCPL</name>
<evidence type="ECO:0000313" key="5">
    <source>
        <dbReference type="Proteomes" id="UP000494106"/>
    </source>
</evidence>
<accession>A0A8S1B697</accession>
<dbReference type="InterPro" id="IPR001878">
    <property type="entry name" value="Znf_CCHC"/>
</dbReference>
<protein>
    <recommendedName>
        <fullName evidence="3">CCHC-type domain-containing protein</fullName>
    </recommendedName>
</protein>
<feature type="compositionally biased region" description="Polar residues" evidence="2">
    <location>
        <begin position="638"/>
        <end position="652"/>
    </location>
</feature>
<organism evidence="4 5">
    <name type="scientific">Arctia plantaginis</name>
    <name type="common">Wood tiger moth</name>
    <name type="synonym">Phalaena plantaginis</name>
    <dbReference type="NCBI Taxonomy" id="874455"/>
    <lineage>
        <taxon>Eukaryota</taxon>
        <taxon>Metazoa</taxon>
        <taxon>Ecdysozoa</taxon>
        <taxon>Arthropoda</taxon>
        <taxon>Hexapoda</taxon>
        <taxon>Insecta</taxon>
        <taxon>Pterygota</taxon>
        <taxon>Neoptera</taxon>
        <taxon>Endopterygota</taxon>
        <taxon>Lepidoptera</taxon>
        <taxon>Glossata</taxon>
        <taxon>Ditrysia</taxon>
        <taxon>Noctuoidea</taxon>
        <taxon>Erebidae</taxon>
        <taxon>Arctiinae</taxon>
        <taxon>Arctia</taxon>
    </lineage>
</organism>
<keyword evidence="1" id="KW-0862">Zinc</keyword>
<keyword evidence="5" id="KW-1185">Reference proteome</keyword>
<gene>
    <name evidence="4" type="ORF">APLA_LOCUS16373</name>
</gene>
<dbReference type="Gene3D" id="4.10.60.10">
    <property type="entry name" value="Zinc finger, CCHC-type"/>
    <property type="match status" value="1"/>
</dbReference>
<dbReference type="PROSITE" id="PS50158">
    <property type="entry name" value="ZF_CCHC"/>
    <property type="match status" value="1"/>
</dbReference>
<dbReference type="OrthoDB" id="7490362at2759"/>
<dbReference type="GO" id="GO:0003676">
    <property type="term" value="F:nucleic acid binding"/>
    <property type="evidence" value="ECO:0007669"/>
    <property type="project" value="InterPro"/>
</dbReference>
<evidence type="ECO:0000256" key="1">
    <source>
        <dbReference type="PROSITE-ProRule" id="PRU00047"/>
    </source>
</evidence>
<evidence type="ECO:0000259" key="3">
    <source>
        <dbReference type="PROSITE" id="PS50158"/>
    </source>
</evidence>
<feature type="region of interest" description="Disordered" evidence="2">
    <location>
        <begin position="227"/>
        <end position="252"/>
    </location>
</feature>
<evidence type="ECO:0000313" key="4">
    <source>
        <dbReference type="EMBL" id="CAB3258188.1"/>
    </source>
</evidence>
<reference evidence="4 5" key="1">
    <citation type="submission" date="2020-04" db="EMBL/GenBank/DDBJ databases">
        <authorList>
            <person name="Wallbank WR R."/>
            <person name="Pardo Diaz C."/>
            <person name="Kozak K."/>
            <person name="Martin S."/>
            <person name="Jiggins C."/>
            <person name="Moest M."/>
            <person name="Warren A I."/>
            <person name="Byers J.R.P. K."/>
            <person name="Montejo-Kovacevich G."/>
            <person name="Yen C E."/>
        </authorList>
    </citation>
    <scope>NUCLEOTIDE SEQUENCE [LARGE SCALE GENOMIC DNA]</scope>
</reference>
<dbReference type="GO" id="GO:0008270">
    <property type="term" value="F:zinc ion binding"/>
    <property type="evidence" value="ECO:0007669"/>
    <property type="project" value="UniProtKB-KW"/>
</dbReference>
<feature type="region of interest" description="Disordered" evidence="2">
    <location>
        <begin position="609"/>
        <end position="660"/>
    </location>
</feature>
<dbReference type="SUPFAM" id="SSF57756">
    <property type="entry name" value="Retrovirus zinc finger-like domains"/>
    <property type="match status" value="1"/>
</dbReference>
<feature type="compositionally biased region" description="Basic residues" evidence="2">
    <location>
        <begin position="356"/>
        <end position="370"/>
    </location>
</feature>
<dbReference type="EMBL" id="CADEBC010000596">
    <property type="protein sequence ID" value="CAB3258188.1"/>
    <property type="molecule type" value="Genomic_DNA"/>
</dbReference>
<feature type="compositionally biased region" description="Low complexity" evidence="2">
    <location>
        <begin position="227"/>
        <end position="248"/>
    </location>
</feature>